<dbReference type="AlphaFoldDB" id="W0AEE0"/>
<dbReference type="KEGG" id="ssan:NX02_16185"/>
<protein>
    <recommendedName>
        <fullName evidence="4">DUF2214 domain-containing protein</fullName>
    </recommendedName>
</protein>
<dbReference type="STRING" id="1123269.NX02_16185"/>
<dbReference type="RefSeq" id="WP_039996619.1">
    <property type="nucleotide sequence ID" value="NZ_CP006644.1"/>
</dbReference>
<sequence length="153" mass="15694">MIDSFAAAVEASQLGMVARGSAWAYPIANLVHLLGLVLLVGGIGILDLRILGAFPSLPLPALSRALTPLAIAGLILMLPSGLVLFAADAGALVGSDRFRLKLVLIALALANALAFRVVGRADARPTGTMRLMAAVSLALWLGVAALGRLIAYS</sequence>
<feature type="transmembrane region" description="Helical" evidence="1">
    <location>
        <begin position="131"/>
        <end position="151"/>
    </location>
</feature>
<evidence type="ECO:0008006" key="4">
    <source>
        <dbReference type="Google" id="ProtNLM"/>
    </source>
</evidence>
<accession>W0AEE0</accession>
<evidence type="ECO:0000313" key="3">
    <source>
        <dbReference type="Proteomes" id="UP000018851"/>
    </source>
</evidence>
<dbReference type="Proteomes" id="UP000018851">
    <property type="component" value="Chromosome"/>
</dbReference>
<evidence type="ECO:0000313" key="2">
    <source>
        <dbReference type="EMBL" id="AHE54917.1"/>
    </source>
</evidence>
<feature type="transmembrane region" description="Helical" evidence="1">
    <location>
        <begin position="98"/>
        <end position="119"/>
    </location>
</feature>
<dbReference type="EMBL" id="CP006644">
    <property type="protein sequence ID" value="AHE54917.1"/>
    <property type="molecule type" value="Genomic_DNA"/>
</dbReference>
<reference evidence="2 3" key="1">
    <citation type="submission" date="2013-07" db="EMBL/GenBank/DDBJ databases">
        <title>Completed genome of Sphingomonas sanxanigenens NX02.</title>
        <authorList>
            <person name="Ma T."/>
            <person name="Huang H."/>
            <person name="Wu M."/>
            <person name="Li X."/>
            <person name="Li G."/>
        </authorList>
    </citation>
    <scope>NUCLEOTIDE SEQUENCE [LARGE SCALE GENOMIC DNA]</scope>
    <source>
        <strain evidence="2 3">NX02</strain>
    </source>
</reference>
<gene>
    <name evidence="2" type="ORF">NX02_16185</name>
</gene>
<keyword evidence="3" id="KW-1185">Reference proteome</keyword>
<keyword evidence="1" id="KW-0812">Transmembrane</keyword>
<feature type="transmembrane region" description="Helical" evidence="1">
    <location>
        <begin position="66"/>
        <end position="86"/>
    </location>
</feature>
<feature type="transmembrane region" description="Helical" evidence="1">
    <location>
        <begin position="23"/>
        <end position="46"/>
    </location>
</feature>
<dbReference type="eggNOG" id="ENOG5032YK1">
    <property type="taxonomic scope" value="Bacteria"/>
</dbReference>
<organism evidence="2 3">
    <name type="scientific">Sphingomonas sanxanigenens DSM 19645 = NX02</name>
    <dbReference type="NCBI Taxonomy" id="1123269"/>
    <lineage>
        <taxon>Bacteria</taxon>
        <taxon>Pseudomonadati</taxon>
        <taxon>Pseudomonadota</taxon>
        <taxon>Alphaproteobacteria</taxon>
        <taxon>Sphingomonadales</taxon>
        <taxon>Sphingomonadaceae</taxon>
        <taxon>Sphingomonas</taxon>
    </lineage>
</organism>
<name>W0AEE0_9SPHN</name>
<dbReference type="OrthoDB" id="7450496at2"/>
<keyword evidence="1" id="KW-0472">Membrane</keyword>
<dbReference type="HOGENOM" id="CLU_116250_1_0_5"/>
<evidence type="ECO:0000256" key="1">
    <source>
        <dbReference type="SAM" id="Phobius"/>
    </source>
</evidence>
<dbReference type="PATRIC" id="fig|1123269.5.peg.3167"/>
<keyword evidence="1" id="KW-1133">Transmembrane helix</keyword>
<proteinExistence type="predicted"/>